<protein>
    <recommendedName>
        <fullName evidence="1">Aminoglycoside phosphotransferase domain-containing protein</fullName>
    </recommendedName>
</protein>
<dbReference type="PANTHER" id="PTHR21310">
    <property type="entry name" value="AMINOGLYCOSIDE PHOSPHOTRANSFERASE-RELATED-RELATED"/>
    <property type="match status" value="1"/>
</dbReference>
<proteinExistence type="predicted"/>
<feature type="domain" description="Aminoglycoside phosphotransferase" evidence="1">
    <location>
        <begin position="168"/>
        <end position="351"/>
    </location>
</feature>
<evidence type="ECO:0000259" key="1">
    <source>
        <dbReference type="Pfam" id="PF01636"/>
    </source>
</evidence>
<dbReference type="Gene3D" id="3.90.1200.10">
    <property type="match status" value="1"/>
</dbReference>
<dbReference type="HOGENOM" id="CLU_721733_0_0_1"/>
<dbReference type="InterPro" id="IPR011009">
    <property type="entry name" value="Kinase-like_dom_sf"/>
</dbReference>
<dbReference type="EMBL" id="KN838585">
    <property type="protein sequence ID" value="KIK02978.1"/>
    <property type="molecule type" value="Genomic_DNA"/>
</dbReference>
<dbReference type="InterPro" id="IPR051678">
    <property type="entry name" value="AGP_Transferase"/>
</dbReference>
<dbReference type="OrthoDB" id="5598852at2759"/>
<evidence type="ECO:0000313" key="2">
    <source>
        <dbReference type="EMBL" id="KIK02978.1"/>
    </source>
</evidence>
<dbReference type="Pfam" id="PF01636">
    <property type="entry name" value="APH"/>
    <property type="match status" value="1"/>
</dbReference>
<dbReference type="SUPFAM" id="SSF56112">
    <property type="entry name" value="Protein kinase-like (PK-like)"/>
    <property type="match status" value="1"/>
</dbReference>
<evidence type="ECO:0000313" key="3">
    <source>
        <dbReference type="Proteomes" id="UP000054477"/>
    </source>
</evidence>
<dbReference type="AlphaFoldDB" id="A0A0C9Y4G4"/>
<organism evidence="2 3">
    <name type="scientific">Laccaria amethystina LaAM-08-1</name>
    <dbReference type="NCBI Taxonomy" id="1095629"/>
    <lineage>
        <taxon>Eukaryota</taxon>
        <taxon>Fungi</taxon>
        <taxon>Dikarya</taxon>
        <taxon>Basidiomycota</taxon>
        <taxon>Agaricomycotina</taxon>
        <taxon>Agaricomycetes</taxon>
        <taxon>Agaricomycetidae</taxon>
        <taxon>Agaricales</taxon>
        <taxon>Agaricineae</taxon>
        <taxon>Hydnangiaceae</taxon>
        <taxon>Laccaria</taxon>
    </lineage>
</organism>
<reference evidence="2 3" key="1">
    <citation type="submission" date="2014-04" db="EMBL/GenBank/DDBJ databases">
        <authorList>
            <consortium name="DOE Joint Genome Institute"/>
            <person name="Kuo A."/>
            <person name="Kohler A."/>
            <person name="Nagy L.G."/>
            <person name="Floudas D."/>
            <person name="Copeland A."/>
            <person name="Barry K.W."/>
            <person name="Cichocki N."/>
            <person name="Veneault-Fourrey C."/>
            <person name="LaButti K."/>
            <person name="Lindquist E.A."/>
            <person name="Lipzen A."/>
            <person name="Lundell T."/>
            <person name="Morin E."/>
            <person name="Murat C."/>
            <person name="Sun H."/>
            <person name="Tunlid A."/>
            <person name="Henrissat B."/>
            <person name="Grigoriev I.V."/>
            <person name="Hibbett D.S."/>
            <person name="Martin F."/>
            <person name="Nordberg H.P."/>
            <person name="Cantor M.N."/>
            <person name="Hua S.X."/>
        </authorList>
    </citation>
    <scope>NUCLEOTIDE SEQUENCE [LARGE SCALE GENOMIC DNA]</scope>
    <source>
        <strain evidence="2 3">LaAM-08-1</strain>
    </source>
</reference>
<accession>A0A0C9Y4G4</accession>
<reference evidence="3" key="2">
    <citation type="submission" date="2015-01" db="EMBL/GenBank/DDBJ databases">
        <title>Evolutionary Origins and Diversification of the Mycorrhizal Mutualists.</title>
        <authorList>
            <consortium name="DOE Joint Genome Institute"/>
            <consortium name="Mycorrhizal Genomics Consortium"/>
            <person name="Kohler A."/>
            <person name="Kuo A."/>
            <person name="Nagy L.G."/>
            <person name="Floudas D."/>
            <person name="Copeland A."/>
            <person name="Barry K.W."/>
            <person name="Cichocki N."/>
            <person name="Veneault-Fourrey C."/>
            <person name="LaButti K."/>
            <person name="Lindquist E.A."/>
            <person name="Lipzen A."/>
            <person name="Lundell T."/>
            <person name="Morin E."/>
            <person name="Murat C."/>
            <person name="Riley R."/>
            <person name="Ohm R."/>
            <person name="Sun H."/>
            <person name="Tunlid A."/>
            <person name="Henrissat B."/>
            <person name="Grigoriev I.V."/>
            <person name="Hibbett D.S."/>
            <person name="Martin F."/>
        </authorList>
    </citation>
    <scope>NUCLEOTIDE SEQUENCE [LARGE SCALE GENOMIC DNA]</scope>
    <source>
        <strain evidence="3">LaAM-08-1</strain>
    </source>
</reference>
<keyword evidence="3" id="KW-1185">Reference proteome</keyword>
<dbReference type="PANTHER" id="PTHR21310:SF15">
    <property type="entry name" value="AMINOGLYCOSIDE PHOSPHOTRANSFERASE DOMAIN-CONTAINING PROTEIN"/>
    <property type="match status" value="1"/>
</dbReference>
<name>A0A0C9Y4G4_9AGAR</name>
<dbReference type="CDD" id="cd05120">
    <property type="entry name" value="APH_ChoK_like"/>
    <property type="match status" value="1"/>
</dbReference>
<dbReference type="Proteomes" id="UP000054477">
    <property type="component" value="Unassembled WGS sequence"/>
</dbReference>
<gene>
    <name evidence="2" type="ORF">K443DRAFT_503002</name>
</gene>
<dbReference type="InterPro" id="IPR002575">
    <property type="entry name" value="Aminoglycoside_PTrfase"/>
</dbReference>
<sequence>MMPHRTEISTRGQNPHWSKKEFITPYMFDSRVEVTAFHDDEKLGVSDVSPVQRLFGELLLLGGETTCEMKLWWPDLHVDDPRLSGTVTLRVSRLPPFMAISVLQYHLPPTPSSCQLLHEFSQADACFSPSPHEISRTLEALAAVPDSGRVCFLDNSLVIKRGGPLIIREAMAMIYIRQKTSIPVPTVRLCFQHDNQTYLVMDRVNGQSLDTCLSEMSDQRLKKVVSQLASYIQQLRDLGGNKPMGSWPSGPYDNLLFDPPPLREFYDMQEFQSYWIYRLGTYMGLPEVPSALREIGQEHSVVFTHGDLAPRNIMVDGEEITGILDWETLGWYPDFWEFMGATRSSSFSSNWVNELSLVLGRETGSSRQYASILFDVFFRPWAE</sequence>